<keyword evidence="3" id="KW-1185">Reference proteome</keyword>
<protein>
    <submittedName>
        <fullName evidence="2">CcoQ/FixQ family Cbb3-type cytochrome c oxidase assembly chaperone</fullName>
    </submittedName>
</protein>
<dbReference type="AlphaFoldDB" id="A0A7H0VIK7"/>
<dbReference type="Proteomes" id="UP000516305">
    <property type="component" value="Chromosome"/>
</dbReference>
<organism evidence="2 3">
    <name type="scientific">Croceimicrobium hydrocarbonivorans</name>
    <dbReference type="NCBI Taxonomy" id="2761580"/>
    <lineage>
        <taxon>Bacteria</taxon>
        <taxon>Pseudomonadati</taxon>
        <taxon>Bacteroidota</taxon>
        <taxon>Flavobacteriia</taxon>
        <taxon>Flavobacteriales</taxon>
        <taxon>Owenweeksiaceae</taxon>
        <taxon>Croceimicrobium</taxon>
    </lineage>
</organism>
<dbReference type="RefSeq" id="WP_210760082.1">
    <property type="nucleotide sequence ID" value="NZ_CP060139.1"/>
</dbReference>
<gene>
    <name evidence="2" type="ORF">H4K34_06855</name>
</gene>
<sequence length="64" mass="7493">MLKFIKHNMETIDGVSIYPILSFLIFFSIFILAIIYVIRKDRKSIEEISLLPLNDNANPHEKTK</sequence>
<dbReference type="KEGG" id="chyd:H4K34_06855"/>
<evidence type="ECO:0000313" key="2">
    <source>
        <dbReference type="EMBL" id="QNR25555.1"/>
    </source>
</evidence>
<name>A0A7H0VIK7_9FLAO</name>
<accession>A0A7H0VIK7</accession>
<evidence type="ECO:0000256" key="1">
    <source>
        <dbReference type="SAM" id="Phobius"/>
    </source>
</evidence>
<evidence type="ECO:0000313" key="3">
    <source>
        <dbReference type="Proteomes" id="UP000516305"/>
    </source>
</evidence>
<feature type="transmembrane region" description="Helical" evidence="1">
    <location>
        <begin position="20"/>
        <end position="38"/>
    </location>
</feature>
<keyword evidence="1" id="KW-1133">Transmembrane helix</keyword>
<dbReference type="EMBL" id="CP060139">
    <property type="protein sequence ID" value="QNR25555.1"/>
    <property type="molecule type" value="Genomic_DNA"/>
</dbReference>
<keyword evidence="1" id="KW-0812">Transmembrane</keyword>
<keyword evidence="1" id="KW-0472">Membrane</keyword>
<reference evidence="2 3" key="1">
    <citation type="submission" date="2020-08" db="EMBL/GenBank/DDBJ databases">
        <title>Croceimicrobium hydrocarbonivorans gen. nov., sp. nov., a novel marine bacterium isolated from a bacterial consortium that degrades polyethylene terephthalate.</title>
        <authorList>
            <person name="Liu R."/>
        </authorList>
    </citation>
    <scope>NUCLEOTIDE SEQUENCE [LARGE SCALE GENOMIC DNA]</scope>
    <source>
        <strain evidence="2 3">A20-9</strain>
    </source>
</reference>
<proteinExistence type="predicted"/>